<name>A0A1E4T2P8_9ASCO</name>
<protein>
    <submittedName>
        <fullName evidence="2">Uncharacterized protein</fullName>
    </submittedName>
</protein>
<proteinExistence type="predicted"/>
<dbReference type="OrthoDB" id="4065753at2759"/>
<feature type="compositionally biased region" description="Polar residues" evidence="1">
    <location>
        <begin position="7"/>
        <end position="22"/>
    </location>
</feature>
<gene>
    <name evidence="2" type="ORF">CANARDRAFT_7353</name>
</gene>
<accession>A0A1E4T2P8</accession>
<evidence type="ECO:0000313" key="3">
    <source>
        <dbReference type="Proteomes" id="UP000094801"/>
    </source>
</evidence>
<dbReference type="AlphaFoldDB" id="A0A1E4T2P8"/>
<dbReference type="Proteomes" id="UP000094801">
    <property type="component" value="Unassembled WGS sequence"/>
</dbReference>
<organism evidence="2 3">
    <name type="scientific">[Candida] arabinofermentans NRRL YB-2248</name>
    <dbReference type="NCBI Taxonomy" id="983967"/>
    <lineage>
        <taxon>Eukaryota</taxon>
        <taxon>Fungi</taxon>
        <taxon>Dikarya</taxon>
        <taxon>Ascomycota</taxon>
        <taxon>Saccharomycotina</taxon>
        <taxon>Pichiomycetes</taxon>
        <taxon>Pichiales</taxon>
        <taxon>Pichiaceae</taxon>
        <taxon>Ogataea</taxon>
        <taxon>Ogataea/Candida clade</taxon>
    </lineage>
</organism>
<evidence type="ECO:0000313" key="2">
    <source>
        <dbReference type="EMBL" id="ODV85992.1"/>
    </source>
</evidence>
<keyword evidence="3" id="KW-1185">Reference proteome</keyword>
<reference evidence="3" key="1">
    <citation type="submission" date="2016-04" db="EMBL/GenBank/DDBJ databases">
        <title>Comparative genomics of biotechnologically important yeasts.</title>
        <authorList>
            <consortium name="DOE Joint Genome Institute"/>
            <person name="Riley R."/>
            <person name="Haridas S."/>
            <person name="Wolfe K.H."/>
            <person name="Lopes M.R."/>
            <person name="Hittinger C.T."/>
            <person name="Goker M."/>
            <person name="Salamov A."/>
            <person name="Wisecaver J."/>
            <person name="Long T.M."/>
            <person name="Aerts A.L."/>
            <person name="Barry K."/>
            <person name="Choi C."/>
            <person name="Clum A."/>
            <person name="Coughlan A.Y."/>
            <person name="Deshpande S."/>
            <person name="Douglass A.P."/>
            <person name="Hanson S.J."/>
            <person name="Klenk H.-P."/>
            <person name="Labutti K."/>
            <person name="Lapidus A."/>
            <person name="Lindquist E."/>
            <person name="Lipzen A."/>
            <person name="Meier-Kolthoff J.P."/>
            <person name="Ohm R.A."/>
            <person name="Otillar R.P."/>
            <person name="Pangilinan J."/>
            <person name="Peng Y."/>
            <person name="Rokas A."/>
            <person name="Rosa C.A."/>
            <person name="Scheuner C."/>
            <person name="Sibirny A.A."/>
            <person name="Slot J.C."/>
            <person name="Stielow J.B."/>
            <person name="Sun H."/>
            <person name="Kurtzman C.P."/>
            <person name="Blackwell M."/>
            <person name="Grigoriev I.V."/>
            <person name="Jeffries T.W."/>
        </authorList>
    </citation>
    <scope>NUCLEOTIDE SEQUENCE [LARGE SCALE GENOMIC DNA]</scope>
    <source>
        <strain evidence="3">NRRL YB-2248</strain>
    </source>
</reference>
<evidence type="ECO:0000256" key="1">
    <source>
        <dbReference type="SAM" id="MobiDB-lite"/>
    </source>
</evidence>
<dbReference type="EMBL" id="KV453851">
    <property type="protein sequence ID" value="ODV85992.1"/>
    <property type="molecule type" value="Genomic_DNA"/>
</dbReference>
<feature type="region of interest" description="Disordered" evidence="1">
    <location>
        <begin position="1"/>
        <end position="22"/>
    </location>
</feature>
<sequence>MDGNIATYPNRQPASSLFSESNQGKQNNSLIIKQDFALNKLKTLSPRVLLDPSLDAEKRYEAGFSFIVLHRYTAGARELANSIKLCPASTRTGMLRKVGDLFMDFGDSESAFYCYRDGLMLCKTLKIENSNTNLYKYFESRVMDLDASGSSNSSSVGSYIRKKEKSFAQVLSHLTGTNEIQAQMEFYRSQLELSPLDFASRNRFVQGLIKEYDTFNKFNFNLYSADLFNEPIKKIDALLNSLVDDLVLLPNLKLYENILTSQRLKQLLRCLSIFHMGETADGQYDQTLSSSPETYQQALKFVQAYFDNRKSLMNYVEDFGFHIKIQLINAICSLIQGEIVEAKSMFCKVTAACRIFLKLSTIETMSKGIPRKLNQIEKKIMKQINQTTKTLSTLFCTKIGFASTFYLNFCYIQQYDNETLTHYPKASLIGELDSLVQQLMQYQHNCCELQLIIKSDWVHGIIGKMYEIRSFFNSSLVQIKDDDNFKKISLNKDDLELMIYHYTEAMRHMSLDDPCCTLLHRKVLWGMLMHGGFHLQAFWIVKFLGDYSQINSDCSLISNEDQPFFDIDPLGLETHLCEQFTALMEKLYHQRLSSCERTGTMFISGSTKFILPELLYDRDFSLIVRLEDYSFLKLKEEQKSTSPTRLYLKGILKNDRDLTEYCNKMSDDLIHRFSYCGFLQDKDIRSIPMVEYFLDTYYDGQHLSKATI</sequence>